<feature type="non-terminal residue" evidence="3">
    <location>
        <position position="159"/>
    </location>
</feature>
<protein>
    <recommendedName>
        <fullName evidence="5">Cytochrome c domain-containing protein</fullName>
    </recommendedName>
</protein>
<proteinExistence type="predicted"/>
<organism evidence="3 4">
    <name type="scientific">Rhodoplanes elegans</name>
    <dbReference type="NCBI Taxonomy" id="29408"/>
    <lineage>
        <taxon>Bacteria</taxon>
        <taxon>Pseudomonadati</taxon>
        <taxon>Pseudomonadota</taxon>
        <taxon>Alphaproteobacteria</taxon>
        <taxon>Hyphomicrobiales</taxon>
        <taxon>Nitrobacteraceae</taxon>
        <taxon>Rhodoplanes</taxon>
    </lineage>
</organism>
<feature type="compositionally biased region" description="Low complexity" evidence="1">
    <location>
        <begin position="87"/>
        <end position="110"/>
    </location>
</feature>
<dbReference type="AlphaFoldDB" id="A0A327JWZ3"/>
<keyword evidence="4" id="KW-1185">Reference proteome</keyword>
<dbReference type="Proteomes" id="UP000248863">
    <property type="component" value="Unassembled WGS sequence"/>
</dbReference>
<accession>A0A327JWZ3</accession>
<feature type="region of interest" description="Disordered" evidence="1">
    <location>
        <begin position="87"/>
        <end position="159"/>
    </location>
</feature>
<feature type="signal peptide" evidence="2">
    <location>
        <begin position="1"/>
        <end position="25"/>
    </location>
</feature>
<gene>
    <name evidence="3" type="ORF">CH338_27170</name>
</gene>
<feature type="chain" id="PRO_5016293608" description="Cytochrome c domain-containing protein" evidence="2">
    <location>
        <begin position="26"/>
        <end position="159"/>
    </location>
</feature>
<evidence type="ECO:0008006" key="5">
    <source>
        <dbReference type="Google" id="ProtNLM"/>
    </source>
</evidence>
<evidence type="ECO:0000313" key="3">
    <source>
        <dbReference type="EMBL" id="RAI30727.1"/>
    </source>
</evidence>
<evidence type="ECO:0000256" key="2">
    <source>
        <dbReference type="SAM" id="SignalP"/>
    </source>
</evidence>
<feature type="compositionally biased region" description="Low complexity" evidence="1">
    <location>
        <begin position="122"/>
        <end position="159"/>
    </location>
</feature>
<sequence>MRRVLKAIAWAGLLACGLVPTGATAQTDLTAGKSPAQMFTSDCSACHKSASGLSRGRDPSSVARFLREHYTSSPANAGALAAYLAGAGGAAPADPRGRGRQAPGQQAPGQEEGRPVDPRTGQPAAPARQPRQPVAAAPEAEAAPAERPAPRQRQQQAAP</sequence>
<dbReference type="EMBL" id="NPEU01000579">
    <property type="protein sequence ID" value="RAI30727.1"/>
    <property type="molecule type" value="Genomic_DNA"/>
</dbReference>
<name>A0A327JWZ3_9BRAD</name>
<keyword evidence="2" id="KW-0732">Signal</keyword>
<comment type="caution">
    <text evidence="3">The sequence shown here is derived from an EMBL/GenBank/DDBJ whole genome shotgun (WGS) entry which is preliminary data.</text>
</comment>
<evidence type="ECO:0000256" key="1">
    <source>
        <dbReference type="SAM" id="MobiDB-lite"/>
    </source>
</evidence>
<evidence type="ECO:0000313" key="4">
    <source>
        <dbReference type="Proteomes" id="UP000248863"/>
    </source>
</evidence>
<reference evidence="3 4" key="1">
    <citation type="submission" date="2017-07" db="EMBL/GenBank/DDBJ databases">
        <title>Draft Genome Sequences of Select Purple Nonsulfur Bacteria.</title>
        <authorList>
            <person name="Lasarre B."/>
            <person name="Mckinlay J.B."/>
        </authorList>
    </citation>
    <scope>NUCLEOTIDE SEQUENCE [LARGE SCALE GENOMIC DNA]</scope>
    <source>
        <strain evidence="3 4">DSM 11907</strain>
    </source>
</reference>